<name>A0A8I1EAV6_PSEPU</name>
<dbReference type="AlphaFoldDB" id="A0A8I1EAV6"/>
<dbReference type="RefSeq" id="WP_198745974.1">
    <property type="nucleotide sequence ID" value="NZ_JAEHTE010000001.1"/>
</dbReference>
<gene>
    <name evidence="1" type="ORF">JEU22_00195</name>
</gene>
<proteinExistence type="predicted"/>
<comment type="caution">
    <text evidence="1">The sequence shown here is derived from an EMBL/GenBank/DDBJ whole genome shotgun (WGS) entry which is preliminary data.</text>
</comment>
<organism evidence="1 2">
    <name type="scientific">Pseudomonas putida</name>
    <name type="common">Arthrobacter siderocapsulatus</name>
    <dbReference type="NCBI Taxonomy" id="303"/>
    <lineage>
        <taxon>Bacteria</taxon>
        <taxon>Pseudomonadati</taxon>
        <taxon>Pseudomonadota</taxon>
        <taxon>Gammaproteobacteria</taxon>
        <taxon>Pseudomonadales</taxon>
        <taxon>Pseudomonadaceae</taxon>
        <taxon>Pseudomonas</taxon>
    </lineage>
</organism>
<dbReference type="Proteomes" id="UP000637061">
    <property type="component" value="Unassembled WGS sequence"/>
</dbReference>
<evidence type="ECO:0000313" key="1">
    <source>
        <dbReference type="EMBL" id="MBI6882350.1"/>
    </source>
</evidence>
<reference evidence="1" key="1">
    <citation type="submission" date="2020-12" db="EMBL/GenBank/DDBJ databases">
        <title>Enhanced detection system for hospital associated transmission using whole genome sequencing surveillance.</title>
        <authorList>
            <person name="Harrison L.H."/>
            <person name="Van Tyne D."/>
            <person name="Marsh J.W."/>
            <person name="Griffith M.P."/>
            <person name="Snyder D.J."/>
            <person name="Cooper V.S."/>
            <person name="Mustapha M."/>
        </authorList>
    </citation>
    <scope>NUCLEOTIDE SEQUENCE</scope>
    <source>
        <strain evidence="1">PSB00042</strain>
    </source>
</reference>
<accession>A0A8I1EAV6</accession>
<protein>
    <submittedName>
        <fullName evidence="1">Uncharacterized protein</fullName>
    </submittedName>
</protein>
<evidence type="ECO:0000313" key="2">
    <source>
        <dbReference type="Proteomes" id="UP000637061"/>
    </source>
</evidence>
<sequence length="202" mass="23402">MKTVAEAARQSHLLALMVQPESCRGVYPYFDRRTVDFTRLKEYLYSISRKPSSINIMISNSYIDQMDMALIALTNYKDCGLRQHFENIMESARLSDFNEELFQPKPWAPLSIRYKFMKDSAPGVIPVIVNELEERGLMRWCMDLCKKFGISPFYAMDLFPNIGREPNPRNTTGSMDREMNSILTDTFNIKFDDGIVLIRADV</sequence>
<dbReference type="EMBL" id="JAEHTE010000001">
    <property type="protein sequence ID" value="MBI6882350.1"/>
    <property type="molecule type" value="Genomic_DNA"/>
</dbReference>